<sequence>MTAKQLAENAVGGISIAEQLSVYGSPGSSIIFLPLWDFQQGRWFATAIGWTNNATRVLERTDLSYLTAFGNSIMAEVLNQQATALSAASHSGSLTPAGNNLSPGTGLGLYIVQQLVQSLDGNIDVKSERKVGTDILVCIPLGTKTRLRDTSADNSKVALSTLDPESKLLDHQVAFLLPSQAASQTARDISASNIVSSNAAVVSALTTIAEGWLGMKVSRFDDEQRGGFAARFGDLPSLIFVSSEGDPALPWTLQFRRKVPEAANSSDDTILIEKRLCHPFGPRKLAKALLHIVDPTHSESANSSPAQDHALDQSRLKASPSKAERLSVEPPRLHSDGIILENATTLPRAARHSAVLETRRTRTEPRPSWEHTRYRRLLLVDHTLINLRVLASCVKKQGCTYKQATNGQEALDMYKEDPQHIDLIFMDLSMPVMDGCTSAGRIRTHEVEMGLPRSYIVALTALGSDVSKQQAFTSGIDAFLTKPISLKDIRELLAS</sequence>
<dbReference type="Pfam" id="PF00072">
    <property type="entry name" value="Response_reg"/>
    <property type="match status" value="1"/>
</dbReference>
<dbReference type="InterPro" id="IPR036890">
    <property type="entry name" value="HATPase_C_sf"/>
</dbReference>
<evidence type="ECO:0000256" key="1">
    <source>
        <dbReference type="ARBA" id="ARBA00022553"/>
    </source>
</evidence>
<evidence type="ECO:0000313" key="6">
    <source>
        <dbReference type="Proteomes" id="UP001271007"/>
    </source>
</evidence>
<dbReference type="SUPFAM" id="SSF52172">
    <property type="entry name" value="CheY-like"/>
    <property type="match status" value="1"/>
</dbReference>
<evidence type="ECO:0000259" key="4">
    <source>
        <dbReference type="PROSITE" id="PS50110"/>
    </source>
</evidence>
<protein>
    <recommendedName>
        <fullName evidence="4">Response regulatory domain-containing protein</fullName>
    </recommendedName>
</protein>
<reference evidence="5" key="1">
    <citation type="submission" date="2023-04" db="EMBL/GenBank/DDBJ databases">
        <title>Black Yeasts Isolated from many extreme environments.</title>
        <authorList>
            <person name="Coleine C."/>
            <person name="Stajich J.E."/>
            <person name="Selbmann L."/>
        </authorList>
    </citation>
    <scope>NUCLEOTIDE SEQUENCE</scope>
    <source>
        <strain evidence="5">CCFEE 5312</strain>
    </source>
</reference>
<dbReference type="PANTHER" id="PTHR43719">
    <property type="entry name" value="TWO-COMPONENT HISTIDINE KINASE"/>
    <property type="match status" value="1"/>
</dbReference>
<dbReference type="InterPro" id="IPR050956">
    <property type="entry name" value="2C_system_His_kinase"/>
</dbReference>
<dbReference type="EMBL" id="JAWDJX010000109">
    <property type="protein sequence ID" value="KAK3046196.1"/>
    <property type="molecule type" value="Genomic_DNA"/>
</dbReference>
<dbReference type="SMART" id="SM00448">
    <property type="entry name" value="REC"/>
    <property type="match status" value="1"/>
</dbReference>
<dbReference type="InterPro" id="IPR001789">
    <property type="entry name" value="Sig_transdc_resp-reg_receiver"/>
</dbReference>
<dbReference type="Gene3D" id="3.40.50.2300">
    <property type="match status" value="1"/>
</dbReference>
<organism evidence="5 6">
    <name type="scientific">Extremus antarcticus</name>
    <dbReference type="NCBI Taxonomy" id="702011"/>
    <lineage>
        <taxon>Eukaryota</taxon>
        <taxon>Fungi</taxon>
        <taxon>Dikarya</taxon>
        <taxon>Ascomycota</taxon>
        <taxon>Pezizomycotina</taxon>
        <taxon>Dothideomycetes</taxon>
        <taxon>Dothideomycetidae</taxon>
        <taxon>Mycosphaerellales</taxon>
        <taxon>Extremaceae</taxon>
        <taxon>Extremus</taxon>
    </lineage>
</organism>
<dbReference type="CDD" id="cd17546">
    <property type="entry name" value="REC_hyHK_CKI1_RcsC-like"/>
    <property type="match status" value="1"/>
</dbReference>
<feature type="domain" description="Response regulatory" evidence="4">
    <location>
        <begin position="376"/>
        <end position="495"/>
    </location>
</feature>
<dbReference type="PROSITE" id="PS50110">
    <property type="entry name" value="RESPONSE_REGULATORY"/>
    <property type="match status" value="1"/>
</dbReference>
<dbReference type="Gene3D" id="3.30.565.10">
    <property type="entry name" value="Histidine kinase-like ATPase, C-terminal domain"/>
    <property type="match status" value="1"/>
</dbReference>
<proteinExistence type="predicted"/>
<comment type="caution">
    <text evidence="5">The sequence shown here is derived from an EMBL/GenBank/DDBJ whole genome shotgun (WGS) entry which is preliminary data.</text>
</comment>
<gene>
    <name evidence="5" type="ORF">LTR09_012318</name>
</gene>
<evidence type="ECO:0000313" key="5">
    <source>
        <dbReference type="EMBL" id="KAK3046196.1"/>
    </source>
</evidence>
<name>A0AAJ0DA42_9PEZI</name>
<evidence type="ECO:0000256" key="3">
    <source>
        <dbReference type="SAM" id="MobiDB-lite"/>
    </source>
</evidence>
<feature type="region of interest" description="Disordered" evidence="3">
    <location>
        <begin position="297"/>
        <end position="328"/>
    </location>
</feature>
<dbReference type="GO" id="GO:0000160">
    <property type="term" value="P:phosphorelay signal transduction system"/>
    <property type="evidence" value="ECO:0007669"/>
    <property type="project" value="InterPro"/>
</dbReference>
<dbReference type="InterPro" id="IPR011006">
    <property type="entry name" value="CheY-like_superfamily"/>
</dbReference>
<evidence type="ECO:0000256" key="2">
    <source>
        <dbReference type="PROSITE-ProRule" id="PRU00169"/>
    </source>
</evidence>
<accession>A0AAJ0DA42</accession>
<dbReference type="Proteomes" id="UP001271007">
    <property type="component" value="Unassembled WGS sequence"/>
</dbReference>
<keyword evidence="6" id="KW-1185">Reference proteome</keyword>
<dbReference type="InterPro" id="IPR003594">
    <property type="entry name" value="HATPase_dom"/>
</dbReference>
<dbReference type="PANTHER" id="PTHR43719:SF28">
    <property type="entry name" value="PEROXIDE STRESS-ACTIVATED HISTIDINE KINASE MAK1-RELATED"/>
    <property type="match status" value="1"/>
</dbReference>
<dbReference type="SUPFAM" id="SSF55874">
    <property type="entry name" value="ATPase domain of HSP90 chaperone/DNA topoisomerase II/histidine kinase"/>
    <property type="match status" value="1"/>
</dbReference>
<keyword evidence="1 2" id="KW-0597">Phosphoprotein</keyword>
<dbReference type="AlphaFoldDB" id="A0AAJ0DA42"/>
<dbReference type="Pfam" id="PF02518">
    <property type="entry name" value="HATPase_c"/>
    <property type="match status" value="1"/>
</dbReference>
<feature type="modified residue" description="4-aspartylphosphate" evidence="2">
    <location>
        <position position="427"/>
    </location>
</feature>